<gene>
    <name evidence="3" type="primary">FBXO15</name>
</gene>
<dbReference type="SUPFAM" id="SSF81383">
    <property type="entry name" value="F-box domain"/>
    <property type="match status" value="1"/>
</dbReference>
<dbReference type="AlphaFoldDB" id="A0A6P8Q1T2"/>
<dbReference type="CDD" id="cd22093">
    <property type="entry name" value="F-box_FBXO15"/>
    <property type="match status" value="1"/>
</dbReference>
<evidence type="ECO:0000313" key="3">
    <source>
        <dbReference type="RefSeq" id="XP_033790174.1"/>
    </source>
</evidence>
<dbReference type="RefSeq" id="XP_033790174.1">
    <property type="nucleotide sequence ID" value="XM_033934283.1"/>
</dbReference>
<dbReference type="KEGG" id="gsh:117355558"/>
<dbReference type="FunCoup" id="A0A6P8Q1T2">
    <property type="interactions" value="81"/>
</dbReference>
<accession>A0A6P8Q1T2</accession>
<protein>
    <submittedName>
        <fullName evidence="3">F-box only protein 15 isoform X1</fullName>
    </submittedName>
</protein>
<dbReference type="CTD" id="201456"/>
<dbReference type="InParanoid" id="A0A6P8Q1T2"/>
<dbReference type="InterPro" id="IPR001810">
    <property type="entry name" value="F-box_dom"/>
</dbReference>
<dbReference type="PROSITE" id="PS50181">
    <property type="entry name" value="FBOX"/>
    <property type="match status" value="1"/>
</dbReference>
<dbReference type="OrthoDB" id="3219396at2759"/>
<dbReference type="Pfam" id="PF12937">
    <property type="entry name" value="F-box-like"/>
    <property type="match status" value="1"/>
</dbReference>
<organism evidence="2 3">
    <name type="scientific">Geotrypetes seraphini</name>
    <name type="common">Gaboon caecilian</name>
    <name type="synonym">Caecilia seraphini</name>
    <dbReference type="NCBI Taxonomy" id="260995"/>
    <lineage>
        <taxon>Eukaryota</taxon>
        <taxon>Metazoa</taxon>
        <taxon>Chordata</taxon>
        <taxon>Craniata</taxon>
        <taxon>Vertebrata</taxon>
        <taxon>Euteleostomi</taxon>
        <taxon>Amphibia</taxon>
        <taxon>Gymnophiona</taxon>
        <taxon>Geotrypetes</taxon>
    </lineage>
</organism>
<dbReference type="PANTHER" id="PTHR46731:SF1">
    <property type="entry name" value="F-BOX ONLY PROTEIN 15"/>
    <property type="match status" value="1"/>
</dbReference>
<dbReference type="InterPro" id="IPR036047">
    <property type="entry name" value="F-box-like_dom_sf"/>
</dbReference>
<dbReference type="PANTHER" id="PTHR46731">
    <property type="entry name" value="F-BOX ONLY PROTEIN 15"/>
    <property type="match status" value="1"/>
</dbReference>
<evidence type="ECO:0000259" key="1">
    <source>
        <dbReference type="PROSITE" id="PS50181"/>
    </source>
</evidence>
<dbReference type="Proteomes" id="UP000515159">
    <property type="component" value="Chromosome 2"/>
</dbReference>
<dbReference type="GO" id="GO:0019005">
    <property type="term" value="C:SCF ubiquitin ligase complex"/>
    <property type="evidence" value="ECO:0007669"/>
    <property type="project" value="TreeGrafter"/>
</dbReference>
<name>A0A6P8Q1T2_GEOSA</name>
<feature type="domain" description="F-box" evidence="1">
    <location>
        <begin position="124"/>
        <end position="170"/>
    </location>
</feature>
<sequence>MEFSEAGEVPSSLCEEPLAMELEISPEASAVMTPENAPMEVCLTKAGCAVEGSLVRASMAAGRRWEQQQHRAGLENAVKAKQRLSSTQSHRKYKLSAESTTSCAAKCRTFGIHKVMKNPSSVQSASLESLPSEILLKIFAHLDALSLLYTGCMNKRFFYLANDNFIWYKIYSGLSSFKNSHWKPKEVEDTVNLLSVASIQEKEQGYWKKAYIAKQIATSKNGITLLLKPINMYTGLPINIKEAVKSVGLKWTITFKDKIGKEFAIDQKEVTFNDTSVTVFWYGSVWPQLRLQTSLQIYGVMPVLLNCSKTFSKSGMLSLPRLWRRSLIVKYDLMDLESNSTMIGCDRMVKLFRLNPGLLLGLWRSGSEIAFVMAAFHYHQLIEWSILDSADNTITLPPHQPNLDDVDPNYGLHGYRLHIDIHNGGRTFMCGTFRNLFCKKDYIQNGLIRLNVISIKNPSQHKPLAGKIGLLWKTDAFEGNVQNCCIMDVTLLEEAWKRFWCVSTPVGMQTSTRTDGLFDYVGQKFVIDYCDSMGKIHTELLWMEETEEYYIINLVLYLSLEKVNEWFGTNYSSD</sequence>
<dbReference type="SMART" id="SM00256">
    <property type="entry name" value="FBOX"/>
    <property type="match status" value="1"/>
</dbReference>
<keyword evidence="2" id="KW-1185">Reference proteome</keyword>
<dbReference type="Gene3D" id="1.20.1280.50">
    <property type="match status" value="1"/>
</dbReference>
<reference evidence="3" key="1">
    <citation type="submission" date="2025-08" db="UniProtKB">
        <authorList>
            <consortium name="RefSeq"/>
        </authorList>
    </citation>
    <scope>IDENTIFICATION</scope>
</reference>
<proteinExistence type="predicted"/>
<dbReference type="GeneID" id="117355558"/>
<evidence type="ECO:0000313" key="2">
    <source>
        <dbReference type="Proteomes" id="UP000515159"/>
    </source>
</evidence>